<dbReference type="PANTHER" id="PTHR44167:SF24">
    <property type="entry name" value="SERINE_THREONINE-PROTEIN KINASE CHK2"/>
    <property type="match status" value="1"/>
</dbReference>
<reference evidence="3" key="1">
    <citation type="journal article" date="2020" name="Nature">
        <title>Giant virus diversity and host interactions through global metagenomics.</title>
        <authorList>
            <person name="Schulz F."/>
            <person name="Roux S."/>
            <person name="Paez-Espino D."/>
            <person name="Jungbluth S."/>
            <person name="Walsh D.A."/>
            <person name="Denef V.J."/>
            <person name="McMahon K.D."/>
            <person name="Konstantinidis K.T."/>
            <person name="Eloe-Fadrosh E.A."/>
            <person name="Kyrpides N.C."/>
            <person name="Woyke T."/>
        </authorList>
    </citation>
    <scope>NUCLEOTIDE SEQUENCE</scope>
    <source>
        <strain evidence="3">GVMAG-S-3300012000-53</strain>
    </source>
</reference>
<dbReference type="CDD" id="cd00180">
    <property type="entry name" value="PKc"/>
    <property type="match status" value="1"/>
</dbReference>
<dbReference type="GO" id="GO:0044773">
    <property type="term" value="P:mitotic DNA damage checkpoint signaling"/>
    <property type="evidence" value="ECO:0007669"/>
    <property type="project" value="TreeGrafter"/>
</dbReference>
<evidence type="ECO:0000313" key="3">
    <source>
        <dbReference type="EMBL" id="QHU16796.1"/>
    </source>
</evidence>
<evidence type="ECO:0000259" key="2">
    <source>
        <dbReference type="PROSITE" id="PS50011"/>
    </source>
</evidence>
<dbReference type="PANTHER" id="PTHR44167">
    <property type="entry name" value="OVARIAN-SPECIFIC SERINE/THREONINE-PROTEIN KINASE LOK-RELATED"/>
    <property type="match status" value="1"/>
</dbReference>
<accession>A0A6C0KI13</accession>
<dbReference type="PROSITE" id="PS50011">
    <property type="entry name" value="PROTEIN_KINASE_DOM"/>
    <property type="match status" value="1"/>
</dbReference>
<dbReference type="AlphaFoldDB" id="A0A6C0KI13"/>
<dbReference type="GO" id="GO:0004674">
    <property type="term" value="F:protein serine/threonine kinase activity"/>
    <property type="evidence" value="ECO:0007669"/>
    <property type="project" value="TreeGrafter"/>
</dbReference>
<dbReference type="Gene3D" id="1.10.510.10">
    <property type="entry name" value="Transferase(Phosphotransferase) domain 1"/>
    <property type="match status" value="1"/>
</dbReference>
<dbReference type="SUPFAM" id="SSF56112">
    <property type="entry name" value="Protein kinase-like (PK-like)"/>
    <property type="match status" value="1"/>
</dbReference>
<sequence length="520" mass="59943">MFRKSSKQKKHNHKRKRYTKKNNKTITGAGLPGIFKWAVSNISGDTLFGKSIYTIRKDNYEPNKVYLKNDFIRILDDLYTSYKGNFSKKCDTSILVNKVFKDSIDNIFKQDVDNIITMVDNNKLEQNKITGTTRVGVKINKNHFEDILHLIKKEYDNNEEKYDNEICETKSLSNQSTDSTVSNLTTISSVSNGSIEPKVSDSYTSFCYKFKDITPRIIEPYKLGKELGQGAFGSVYEITINGKKHAAKHIKANIDDTKIQTVINELKILQAISDKCKVPGFVVCFDGIICDNNKKKIYIIQELLDNNYVEMYDFIYKNSAQISPRNVYNIIHSLCSGLKSIHDSNVAHRDIKPENVKVNLTNSTIKYLDFGLSTKVDTYGNFELGEPFDKLTGTPEYIDPLVHEFNIQTFEMIKNYDYFSLGLVIFELIVKHLKQTVRFNTDFYNTPYYCVNKQSGKDNIIMYKKFYSTRKFLENPIIQQVINHYNDNIKKITPKNLYSVDLNQLLAPSYERANGVILPQ</sequence>
<organism evidence="3">
    <name type="scientific">viral metagenome</name>
    <dbReference type="NCBI Taxonomy" id="1070528"/>
    <lineage>
        <taxon>unclassified sequences</taxon>
        <taxon>metagenomes</taxon>
        <taxon>organismal metagenomes</taxon>
    </lineage>
</organism>
<evidence type="ECO:0000256" key="1">
    <source>
        <dbReference type="SAM" id="MobiDB-lite"/>
    </source>
</evidence>
<dbReference type="SMART" id="SM00220">
    <property type="entry name" value="S_TKc"/>
    <property type="match status" value="1"/>
</dbReference>
<feature type="domain" description="Protein kinase" evidence="2">
    <location>
        <begin position="221"/>
        <end position="520"/>
    </location>
</feature>
<protein>
    <recommendedName>
        <fullName evidence="2">Protein kinase domain-containing protein</fullName>
    </recommendedName>
</protein>
<dbReference type="EMBL" id="MN740890">
    <property type="protein sequence ID" value="QHU16796.1"/>
    <property type="molecule type" value="Genomic_DNA"/>
</dbReference>
<dbReference type="Pfam" id="PF00069">
    <property type="entry name" value="Pkinase"/>
    <property type="match status" value="1"/>
</dbReference>
<dbReference type="GO" id="GO:0005524">
    <property type="term" value="F:ATP binding"/>
    <property type="evidence" value="ECO:0007669"/>
    <property type="project" value="InterPro"/>
</dbReference>
<dbReference type="InterPro" id="IPR011009">
    <property type="entry name" value="Kinase-like_dom_sf"/>
</dbReference>
<dbReference type="GO" id="GO:0005634">
    <property type="term" value="C:nucleus"/>
    <property type="evidence" value="ECO:0007669"/>
    <property type="project" value="TreeGrafter"/>
</dbReference>
<dbReference type="InterPro" id="IPR000719">
    <property type="entry name" value="Prot_kinase_dom"/>
</dbReference>
<proteinExistence type="predicted"/>
<name>A0A6C0KI13_9ZZZZ</name>
<feature type="region of interest" description="Disordered" evidence="1">
    <location>
        <begin position="1"/>
        <end position="22"/>
    </location>
</feature>